<name>A0A433DHA8_9FUNG</name>
<gene>
    <name evidence="1" type="ORF">BC936DRAFT_139964</name>
</gene>
<accession>A0A433DHA8</accession>
<protein>
    <submittedName>
        <fullName evidence="1">Uncharacterized protein</fullName>
    </submittedName>
</protein>
<organism evidence="1 2">
    <name type="scientific">Jimgerdemannia flammicorona</name>
    <dbReference type="NCBI Taxonomy" id="994334"/>
    <lineage>
        <taxon>Eukaryota</taxon>
        <taxon>Fungi</taxon>
        <taxon>Fungi incertae sedis</taxon>
        <taxon>Mucoromycota</taxon>
        <taxon>Mucoromycotina</taxon>
        <taxon>Endogonomycetes</taxon>
        <taxon>Endogonales</taxon>
        <taxon>Endogonaceae</taxon>
        <taxon>Jimgerdemannia</taxon>
    </lineage>
</organism>
<dbReference type="Proteomes" id="UP000268093">
    <property type="component" value="Unassembled WGS sequence"/>
</dbReference>
<reference evidence="1 2" key="1">
    <citation type="journal article" date="2018" name="New Phytol.">
        <title>Phylogenomics of Endogonaceae and evolution of mycorrhizas within Mucoromycota.</title>
        <authorList>
            <person name="Chang Y."/>
            <person name="Desiro A."/>
            <person name="Na H."/>
            <person name="Sandor L."/>
            <person name="Lipzen A."/>
            <person name="Clum A."/>
            <person name="Barry K."/>
            <person name="Grigoriev I.V."/>
            <person name="Martin F.M."/>
            <person name="Stajich J.E."/>
            <person name="Smith M.E."/>
            <person name="Bonito G."/>
            <person name="Spatafora J.W."/>
        </authorList>
    </citation>
    <scope>NUCLEOTIDE SEQUENCE [LARGE SCALE GENOMIC DNA]</scope>
    <source>
        <strain evidence="1 2">GMNB39</strain>
    </source>
</reference>
<keyword evidence="2" id="KW-1185">Reference proteome</keyword>
<evidence type="ECO:0000313" key="1">
    <source>
        <dbReference type="EMBL" id="RUP50217.1"/>
    </source>
</evidence>
<comment type="caution">
    <text evidence="1">The sequence shown here is derived from an EMBL/GenBank/DDBJ whole genome shotgun (WGS) entry which is preliminary data.</text>
</comment>
<sequence>MSTTPNTCLMSILIIALASSNKNAANSLHSSVFPTPVGPKNMKLPNGLFGFCNPARDSLMAFAIDCNA</sequence>
<dbReference type="EMBL" id="RBNI01001615">
    <property type="protein sequence ID" value="RUP50217.1"/>
    <property type="molecule type" value="Genomic_DNA"/>
</dbReference>
<evidence type="ECO:0000313" key="2">
    <source>
        <dbReference type="Proteomes" id="UP000268093"/>
    </source>
</evidence>
<proteinExistence type="predicted"/>